<dbReference type="InterPro" id="IPR003594">
    <property type="entry name" value="HATPase_dom"/>
</dbReference>
<dbReference type="EC" id="2.7.13.3" evidence="2"/>
<dbReference type="Gene3D" id="1.20.5.1930">
    <property type="match status" value="1"/>
</dbReference>
<dbReference type="RefSeq" id="WP_301208537.1">
    <property type="nucleotide sequence ID" value="NZ_JAROCF010000001.1"/>
</dbReference>
<evidence type="ECO:0000256" key="1">
    <source>
        <dbReference type="ARBA" id="ARBA00000085"/>
    </source>
</evidence>
<sequence>MPTLPTAFSTTAVVIAAAVCAVLAALFLVLWLTERRGHRRLRDAREESEWDRMDRELELAEQAGRFRIAGELGDVTVQAVGRLATQAEGIRYAAASDPAAALRSTEALETGAREALADLRRLQDVIRDGGLAGLPQPSLPSVRDLFRMMREAGIAVSFTEAGERFALRPGAELALFRILQVSLENALTHGGPGTAVTVAFSWTGDGLQVGVDDDGIRAAARRRGLDREGVDQATAYSIEDDLRAVTAHYEGAGLNELRERAALFGGVLTAKTVPGIGFSLTVVFPALRHHNGIHGVALRR</sequence>
<reference evidence="12" key="1">
    <citation type="submission" date="2023-06" db="EMBL/GenBank/DDBJ databases">
        <title>MT1 and MT2 Draft Genomes of Novel Species.</title>
        <authorList>
            <person name="Venkateswaran K."/>
        </authorList>
    </citation>
    <scope>NUCLEOTIDE SEQUENCE</scope>
    <source>
        <strain evidence="12">F6_8S_P_1B</strain>
    </source>
</reference>
<evidence type="ECO:0000256" key="5">
    <source>
        <dbReference type="ARBA" id="ARBA00022741"/>
    </source>
</evidence>
<evidence type="ECO:0000256" key="7">
    <source>
        <dbReference type="ARBA" id="ARBA00022840"/>
    </source>
</evidence>
<organism evidence="12 13">
    <name type="scientific">Leifsonia williamsii</name>
    <dbReference type="NCBI Taxonomy" id="3035919"/>
    <lineage>
        <taxon>Bacteria</taxon>
        <taxon>Bacillati</taxon>
        <taxon>Actinomycetota</taxon>
        <taxon>Actinomycetes</taxon>
        <taxon>Micrococcales</taxon>
        <taxon>Microbacteriaceae</taxon>
        <taxon>Leifsonia</taxon>
    </lineage>
</organism>
<dbReference type="Gene3D" id="3.30.565.10">
    <property type="entry name" value="Histidine kinase-like ATPase, C-terminal domain"/>
    <property type="match status" value="1"/>
</dbReference>
<evidence type="ECO:0000313" key="12">
    <source>
        <dbReference type="EMBL" id="MDN4615270.1"/>
    </source>
</evidence>
<evidence type="ECO:0000256" key="6">
    <source>
        <dbReference type="ARBA" id="ARBA00022777"/>
    </source>
</evidence>
<evidence type="ECO:0000256" key="3">
    <source>
        <dbReference type="ARBA" id="ARBA00022553"/>
    </source>
</evidence>
<comment type="catalytic activity">
    <reaction evidence="1">
        <text>ATP + protein L-histidine = ADP + protein N-phospho-L-histidine.</text>
        <dbReference type="EC" id="2.7.13.3"/>
    </reaction>
</comment>
<keyword evidence="7" id="KW-0067">ATP-binding</keyword>
<dbReference type="SUPFAM" id="SSF55874">
    <property type="entry name" value="ATPase domain of HSP90 chaperone/DNA topoisomerase II/histidine kinase"/>
    <property type="match status" value="1"/>
</dbReference>
<feature type="domain" description="Histidine kinase/HSP90-like ATPase" evidence="10">
    <location>
        <begin position="171"/>
        <end position="286"/>
    </location>
</feature>
<accession>A0ABT8KCT1</accession>
<keyword evidence="3" id="KW-0597">Phosphoprotein</keyword>
<dbReference type="EMBL" id="JAROCF010000001">
    <property type="protein sequence ID" value="MDN4615270.1"/>
    <property type="molecule type" value="Genomic_DNA"/>
</dbReference>
<dbReference type="GO" id="GO:0016301">
    <property type="term" value="F:kinase activity"/>
    <property type="evidence" value="ECO:0007669"/>
    <property type="project" value="UniProtKB-KW"/>
</dbReference>
<dbReference type="InterPro" id="IPR011712">
    <property type="entry name" value="Sig_transdc_His_kin_sub3_dim/P"/>
</dbReference>
<feature type="transmembrane region" description="Helical" evidence="9">
    <location>
        <begin position="12"/>
        <end position="32"/>
    </location>
</feature>
<evidence type="ECO:0000256" key="2">
    <source>
        <dbReference type="ARBA" id="ARBA00012438"/>
    </source>
</evidence>
<keyword evidence="13" id="KW-1185">Reference proteome</keyword>
<proteinExistence type="predicted"/>
<dbReference type="InterPro" id="IPR036890">
    <property type="entry name" value="HATPase_C_sf"/>
</dbReference>
<gene>
    <name evidence="12" type="ORF">P5G50_12510</name>
</gene>
<dbReference type="InterPro" id="IPR050482">
    <property type="entry name" value="Sensor_HK_TwoCompSys"/>
</dbReference>
<dbReference type="PANTHER" id="PTHR24421:SF10">
    <property type="entry name" value="NITRATE_NITRITE SENSOR PROTEIN NARQ"/>
    <property type="match status" value="1"/>
</dbReference>
<dbReference type="Pfam" id="PF07730">
    <property type="entry name" value="HisKA_3"/>
    <property type="match status" value="1"/>
</dbReference>
<protein>
    <recommendedName>
        <fullName evidence="2">histidine kinase</fullName>
        <ecNumber evidence="2">2.7.13.3</ecNumber>
    </recommendedName>
</protein>
<dbReference type="Pfam" id="PF02518">
    <property type="entry name" value="HATPase_c"/>
    <property type="match status" value="1"/>
</dbReference>
<keyword evidence="8" id="KW-0902">Two-component regulatory system</keyword>
<keyword evidence="9" id="KW-0472">Membrane</keyword>
<keyword evidence="4" id="KW-0808">Transferase</keyword>
<comment type="caution">
    <text evidence="12">The sequence shown here is derived from an EMBL/GenBank/DDBJ whole genome shotgun (WGS) entry which is preliminary data.</text>
</comment>
<feature type="domain" description="Signal transduction histidine kinase subgroup 3 dimerisation and phosphoacceptor" evidence="11">
    <location>
        <begin position="65"/>
        <end position="129"/>
    </location>
</feature>
<dbReference type="Proteomes" id="UP001174208">
    <property type="component" value="Unassembled WGS sequence"/>
</dbReference>
<evidence type="ECO:0000259" key="10">
    <source>
        <dbReference type="Pfam" id="PF02518"/>
    </source>
</evidence>
<evidence type="ECO:0000259" key="11">
    <source>
        <dbReference type="Pfam" id="PF07730"/>
    </source>
</evidence>
<dbReference type="PANTHER" id="PTHR24421">
    <property type="entry name" value="NITRATE/NITRITE SENSOR PROTEIN NARX-RELATED"/>
    <property type="match status" value="1"/>
</dbReference>
<keyword evidence="9" id="KW-1133">Transmembrane helix</keyword>
<evidence type="ECO:0000256" key="8">
    <source>
        <dbReference type="ARBA" id="ARBA00023012"/>
    </source>
</evidence>
<evidence type="ECO:0000256" key="9">
    <source>
        <dbReference type="SAM" id="Phobius"/>
    </source>
</evidence>
<keyword evidence="6 12" id="KW-0418">Kinase</keyword>
<name>A0ABT8KCT1_9MICO</name>
<evidence type="ECO:0000256" key="4">
    <source>
        <dbReference type="ARBA" id="ARBA00022679"/>
    </source>
</evidence>
<keyword evidence="5" id="KW-0547">Nucleotide-binding</keyword>
<keyword evidence="9" id="KW-0812">Transmembrane</keyword>
<evidence type="ECO:0000313" key="13">
    <source>
        <dbReference type="Proteomes" id="UP001174208"/>
    </source>
</evidence>